<dbReference type="OrthoDB" id="4955056at2"/>
<evidence type="ECO:0000313" key="1">
    <source>
        <dbReference type="EMBL" id="ALE93454.1"/>
    </source>
</evidence>
<sequence>MTKAFRLGGLLRYRRLQEDQASAGLARANATRRTHAQRMAAVRGELSDSDADVSSATALKAAAASRAASRSLLLELQTLGAVIDADAHCAQAALVKAKMAASALEKLSEKHDKDCEDAALVDEQKFLDELALTRRAGRA</sequence>
<dbReference type="InterPro" id="IPR053716">
    <property type="entry name" value="Flag_assembly_chemotaxis_eff"/>
</dbReference>
<gene>
    <name evidence="1" type="ORF">AOC05_15880</name>
</gene>
<evidence type="ECO:0000313" key="2">
    <source>
        <dbReference type="Proteomes" id="UP000062833"/>
    </source>
</evidence>
<dbReference type="AlphaFoldDB" id="A0A0M4QHV9"/>
<protein>
    <recommendedName>
        <fullName evidence="3">Flagellar FliJ protein</fullName>
    </recommendedName>
</protein>
<organism evidence="1 2">
    <name type="scientific">Arthrobacter alpinus</name>
    <dbReference type="NCBI Taxonomy" id="656366"/>
    <lineage>
        <taxon>Bacteria</taxon>
        <taxon>Bacillati</taxon>
        <taxon>Actinomycetota</taxon>
        <taxon>Actinomycetes</taxon>
        <taxon>Micrococcales</taxon>
        <taxon>Micrococcaceae</taxon>
        <taxon>Arthrobacter</taxon>
    </lineage>
</organism>
<accession>A0A0M4QHV9</accession>
<dbReference type="EMBL" id="CP012677">
    <property type="protein sequence ID" value="ALE93454.1"/>
    <property type="molecule type" value="Genomic_DNA"/>
</dbReference>
<dbReference type="KEGG" id="aaq:AOC05_15880"/>
<reference evidence="2" key="1">
    <citation type="submission" date="2015-09" db="EMBL/GenBank/DDBJ databases">
        <title>Complete genome of Arthrobacter alpinus strain R3.8.</title>
        <authorList>
            <person name="See-Too W.S."/>
            <person name="Chan K.G."/>
        </authorList>
    </citation>
    <scope>NUCLEOTIDE SEQUENCE [LARGE SCALE GENOMIC DNA]</scope>
    <source>
        <strain evidence="2">R3.8</strain>
    </source>
</reference>
<dbReference type="RefSeq" id="WP_062008260.1">
    <property type="nucleotide sequence ID" value="NZ_CP012677.1"/>
</dbReference>
<proteinExistence type="predicted"/>
<name>A0A0M4QHV9_9MICC</name>
<dbReference type="Proteomes" id="UP000062833">
    <property type="component" value="Chromosome"/>
</dbReference>
<keyword evidence="2" id="KW-1185">Reference proteome</keyword>
<evidence type="ECO:0008006" key="3">
    <source>
        <dbReference type="Google" id="ProtNLM"/>
    </source>
</evidence>
<dbReference type="PATRIC" id="fig|656366.3.peg.3430"/>
<dbReference type="Gene3D" id="1.10.287.1700">
    <property type="match status" value="1"/>
</dbReference>